<proteinExistence type="predicted"/>
<accession>A0A165D0E1</accession>
<sequence>MPTQLPISKQTVKLRLAEEQRRLSAQLLLSVKLNNDSAAFECQDCKYGTLNIRDRRAADVEMPILDSIALLLTTGQPGRDLAVALDKRDANWTLVLATNHSGPTDEERKAADASFLPSGAPQVSLKLYRTPVQSAGAPIVGGDTRHAGQVQNTSLDSRLSLDERSRLLIAKVSRLSALDMDLSDSPSSLQYFSELIEASKALLDSALLQDIAVYGRVYDEAWETAAQTAKVRLLNVYAYVDGASALFKRPCDPFLRSQIRHRWVEEPFPHSAEGDYNISRAFLEAVVHGLGEKRLPDALSHLSSLDSSEASLTLRTTLHPELRLILNIDAQHPPNQYDEKLRTVQAIGHCKRACLCCTRWIECYNSAFRAQWALRYGYGKMDPTWAYPGLSASYFPETPAPISEMDFDVYWLVMDHLQHLLVAAADDVPIDADEEEYQETDHEIMLLTAQL</sequence>
<dbReference type="OrthoDB" id="3063780at2759"/>
<keyword evidence="2" id="KW-1185">Reference proteome</keyword>
<dbReference type="GeneID" id="63831594"/>
<organism evidence="1 2">
    <name type="scientific">Laetiporus sulphureus 93-53</name>
    <dbReference type="NCBI Taxonomy" id="1314785"/>
    <lineage>
        <taxon>Eukaryota</taxon>
        <taxon>Fungi</taxon>
        <taxon>Dikarya</taxon>
        <taxon>Basidiomycota</taxon>
        <taxon>Agaricomycotina</taxon>
        <taxon>Agaricomycetes</taxon>
        <taxon>Polyporales</taxon>
        <taxon>Laetiporus</taxon>
    </lineage>
</organism>
<evidence type="ECO:0000313" key="1">
    <source>
        <dbReference type="EMBL" id="KZT03883.1"/>
    </source>
</evidence>
<dbReference type="EMBL" id="KV427640">
    <property type="protein sequence ID" value="KZT03883.1"/>
    <property type="molecule type" value="Genomic_DNA"/>
</dbReference>
<dbReference type="InterPro" id="IPR027796">
    <property type="entry name" value="OTT_1508_deam-like"/>
</dbReference>
<dbReference type="Proteomes" id="UP000076871">
    <property type="component" value="Unassembled WGS sequence"/>
</dbReference>
<dbReference type="InParanoid" id="A0A165D0E1"/>
<reference evidence="1 2" key="1">
    <citation type="journal article" date="2016" name="Mol. Biol. Evol.">
        <title>Comparative Genomics of Early-Diverging Mushroom-Forming Fungi Provides Insights into the Origins of Lignocellulose Decay Capabilities.</title>
        <authorList>
            <person name="Nagy L.G."/>
            <person name="Riley R."/>
            <person name="Tritt A."/>
            <person name="Adam C."/>
            <person name="Daum C."/>
            <person name="Floudas D."/>
            <person name="Sun H."/>
            <person name="Yadav J.S."/>
            <person name="Pangilinan J."/>
            <person name="Larsson K.H."/>
            <person name="Matsuura K."/>
            <person name="Barry K."/>
            <person name="Labutti K."/>
            <person name="Kuo R."/>
            <person name="Ohm R.A."/>
            <person name="Bhattacharya S.S."/>
            <person name="Shirouzu T."/>
            <person name="Yoshinaga Y."/>
            <person name="Martin F.M."/>
            <person name="Grigoriev I.V."/>
            <person name="Hibbett D.S."/>
        </authorList>
    </citation>
    <scope>NUCLEOTIDE SEQUENCE [LARGE SCALE GENOMIC DNA]</scope>
    <source>
        <strain evidence="1 2">93-53</strain>
    </source>
</reference>
<dbReference type="Pfam" id="PF14441">
    <property type="entry name" value="OTT_1508_deam"/>
    <property type="match status" value="1"/>
</dbReference>
<dbReference type="AlphaFoldDB" id="A0A165D0E1"/>
<gene>
    <name evidence="1" type="ORF">LAESUDRAFT_814303</name>
</gene>
<dbReference type="RefSeq" id="XP_040761623.1">
    <property type="nucleotide sequence ID" value="XM_040914567.1"/>
</dbReference>
<evidence type="ECO:0000313" key="2">
    <source>
        <dbReference type="Proteomes" id="UP000076871"/>
    </source>
</evidence>
<name>A0A165D0E1_9APHY</name>
<protein>
    <submittedName>
        <fullName evidence="1">Uncharacterized protein</fullName>
    </submittedName>
</protein>